<name>A0A1M4YZG3_STRHI</name>
<evidence type="ECO:0000256" key="4">
    <source>
        <dbReference type="PIRSR" id="PIRSR005739-1"/>
    </source>
</evidence>
<dbReference type="PANTHER" id="PTHR43712">
    <property type="entry name" value="PUTATIVE (AFU_ORTHOLOGUE AFUA_4G14580)-RELATED"/>
    <property type="match status" value="1"/>
</dbReference>
<dbReference type="GO" id="GO:0046983">
    <property type="term" value="F:protein dimerization activity"/>
    <property type="evidence" value="ECO:0007669"/>
    <property type="project" value="InterPro"/>
</dbReference>
<dbReference type="InterPro" id="IPR029063">
    <property type="entry name" value="SAM-dependent_MTases_sf"/>
</dbReference>
<dbReference type="PANTHER" id="PTHR43712:SF2">
    <property type="entry name" value="O-METHYLTRANSFERASE CICE"/>
    <property type="match status" value="1"/>
</dbReference>
<dbReference type="GO" id="GO:0032259">
    <property type="term" value="P:methylation"/>
    <property type="evidence" value="ECO:0007669"/>
    <property type="project" value="UniProtKB-KW"/>
</dbReference>
<dbReference type="SUPFAM" id="SSF53335">
    <property type="entry name" value="S-adenosyl-L-methionine-dependent methyltransferases"/>
    <property type="match status" value="1"/>
</dbReference>
<keyword evidence="3" id="KW-0949">S-adenosyl-L-methionine</keyword>
<dbReference type="Gene3D" id="1.10.287.1350">
    <property type="match status" value="1"/>
</dbReference>
<dbReference type="InterPro" id="IPR036390">
    <property type="entry name" value="WH_DNA-bd_sf"/>
</dbReference>
<dbReference type="AlphaFoldDB" id="A0A1M4YZG3"/>
<gene>
    <name evidence="7" type="ORF">SAMN05444320_102543</name>
</gene>
<dbReference type="InterPro" id="IPR001077">
    <property type="entry name" value="COMT_C"/>
</dbReference>
<feature type="active site" description="Proton acceptor" evidence="4">
    <location>
        <position position="254"/>
    </location>
</feature>
<proteinExistence type="predicted"/>
<dbReference type="InterPro" id="IPR012967">
    <property type="entry name" value="COMT_dimerisation"/>
</dbReference>
<sequence length="345" mass="37275">MSEKTPEATATGAHGDSDVFGQIMTHLFAGPLLRAALTLRLPDHLGDEPVTPDELARRVGADTSALNRLLRTLASIGFLRHVEDGRYTHSAVSELMRASEAGSLLGHGVTIDALWQAWSQVGPAVRTGEAPFRAVHGTDFYTYLSEHDPEQSAAFHAAMNHATTQNNDDVVNAVDLGSATLVVDVGGGRGGLLRDFLRRHNHLRGILFDTETVVGEVFAELRTGDLASRCEIVVGDARESVPAGDVYLLRFVLHNWDDESCVRILSRCAEAARPGARVFVVESLLSEDEVPPAATALMDMGMYVTFGSGERSAAEFRKLFDQAGLTYVGATPTSWLHVLEARLDA</sequence>
<dbReference type="STRING" id="2017.SAMN05444320_102543"/>
<dbReference type="GO" id="GO:0008171">
    <property type="term" value="F:O-methyltransferase activity"/>
    <property type="evidence" value="ECO:0007669"/>
    <property type="project" value="InterPro"/>
</dbReference>
<evidence type="ECO:0000313" key="8">
    <source>
        <dbReference type="Proteomes" id="UP000184501"/>
    </source>
</evidence>
<dbReference type="Proteomes" id="UP000184501">
    <property type="component" value="Unassembled WGS sequence"/>
</dbReference>
<keyword evidence="8" id="KW-1185">Reference proteome</keyword>
<dbReference type="InterPro" id="IPR016461">
    <property type="entry name" value="COMT-like"/>
</dbReference>
<dbReference type="OrthoDB" id="3804952at2"/>
<accession>A0A1M4YZG3</accession>
<evidence type="ECO:0000259" key="6">
    <source>
        <dbReference type="Pfam" id="PF08100"/>
    </source>
</evidence>
<reference evidence="7 8" key="1">
    <citation type="submission" date="2016-11" db="EMBL/GenBank/DDBJ databases">
        <authorList>
            <person name="Jaros S."/>
            <person name="Januszkiewicz K."/>
            <person name="Wedrychowicz H."/>
        </authorList>
    </citation>
    <scope>NUCLEOTIDE SEQUENCE [LARGE SCALE GENOMIC DNA]</scope>
    <source>
        <strain evidence="7 8">DSM 44523</strain>
    </source>
</reference>
<dbReference type="Pfam" id="PF00891">
    <property type="entry name" value="Methyltransf_2"/>
    <property type="match status" value="1"/>
</dbReference>
<dbReference type="PROSITE" id="PS51683">
    <property type="entry name" value="SAM_OMT_II"/>
    <property type="match status" value="1"/>
</dbReference>
<evidence type="ECO:0000256" key="1">
    <source>
        <dbReference type="ARBA" id="ARBA00022603"/>
    </source>
</evidence>
<feature type="domain" description="O-methyltransferase dimerisation" evidence="6">
    <location>
        <begin position="30"/>
        <end position="96"/>
    </location>
</feature>
<evidence type="ECO:0000313" key="7">
    <source>
        <dbReference type="EMBL" id="SHF11095.1"/>
    </source>
</evidence>
<dbReference type="Pfam" id="PF08100">
    <property type="entry name" value="Dimerisation"/>
    <property type="match status" value="1"/>
</dbReference>
<keyword evidence="1 7" id="KW-0489">Methyltransferase</keyword>
<evidence type="ECO:0000259" key="5">
    <source>
        <dbReference type="Pfam" id="PF00891"/>
    </source>
</evidence>
<feature type="domain" description="O-methyltransferase C-terminal" evidence="5">
    <location>
        <begin position="118"/>
        <end position="325"/>
    </location>
</feature>
<protein>
    <submittedName>
        <fullName evidence="7">O-methyltransferase</fullName>
    </submittedName>
</protein>
<dbReference type="SUPFAM" id="SSF46785">
    <property type="entry name" value="Winged helix' DNA-binding domain"/>
    <property type="match status" value="1"/>
</dbReference>
<dbReference type="Gene3D" id="3.40.50.150">
    <property type="entry name" value="Vaccinia Virus protein VP39"/>
    <property type="match status" value="1"/>
</dbReference>
<evidence type="ECO:0000256" key="2">
    <source>
        <dbReference type="ARBA" id="ARBA00022679"/>
    </source>
</evidence>
<dbReference type="RefSeq" id="WP_073480757.1">
    <property type="nucleotide sequence ID" value="NZ_FQVN01000002.1"/>
</dbReference>
<keyword evidence="2 7" id="KW-0808">Transferase</keyword>
<dbReference type="PIRSF" id="PIRSF005739">
    <property type="entry name" value="O-mtase"/>
    <property type="match status" value="1"/>
</dbReference>
<dbReference type="InterPro" id="IPR036388">
    <property type="entry name" value="WH-like_DNA-bd_sf"/>
</dbReference>
<organism evidence="7 8">
    <name type="scientific">Streptoalloteichus hindustanus</name>
    <dbReference type="NCBI Taxonomy" id="2017"/>
    <lineage>
        <taxon>Bacteria</taxon>
        <taxon>Bacillati</taxon>
        <taxon>Actinomycetota</taxon>
        <taxon>Actinomycetes</taxon>
        <taxon>Pseudonocardiales</taxon>
        <taxon>Pseudonocardiaceae</taxon>
        <taxon>Streptoalloteichus</taxon>
    </lineage>
</organism>
<evidence type="ECO:0000256" key="3">
    <source>
        <dbReference type="ARBA" id="ARBA00022691"/>
    </source>
</evidence>
<dbReference type="Gene3D" id="1.10.10.10">
    <property type="entry name" value="Winged helix-like DNA-binding domain superfamily/Winged helix DNA-binding domain"/>
    <property type="match status" value="1"/>
</dbReference>
<dbReference type="EMBL" id="FQVN01000002">
    <property type="protein sequence ID" value="SHF11095.1"/>
    <property type="molecule type" value="Genomic_DNA"/>
</dbReference>